<feature type="binding site" evidence="8">
    <location>
        <position position="595"/>
    </location>
    <ligand>
        <name>ATP</name>
        <dbReference type="ChEBI" id="CHEBI:30616"/>
    </ligand>
</feature>
<feature type="binding site" evidence="8">
    <location>
        <position position="408"/>
    </location>
    <ligand>
        <name>Mg(2+)</name>
        <dbReference type="ChEBI" id="CHEBI:18420"/>
    </ligand>
</feature>
<dbReference type="PIRSF" id="PIRSF015589">
    <property type="entry name" value="PP_kinase"/>
    <property type="match status" value="1"/>
</dbReference>
<dbReference type="InterPro" id="IPR036830">
    <property type="entry name" value="PP_kinase_middle_dom_sf"/>
</dbReference>
<dbReference type="HAMAP" id="MF_00347">
    <property type="entry name" value="Polyphosphate_kinase"/>
    <property type="match status" value="1"/>
</dbReference>
<dbReference type="PANTHER" id="PTHR30218">
    <property type="entry name" value="POLYPHOSPHATE KINASE"/>
    <property type="match status" value="1"/>
</dbReference>
<feature type="domain" description="Polyphosphate kinase N-terminal" evidence="11">
    <location>
        <begin position="12"/>
        <end position="117"/>
    </location>
</feature>
<dbReference type="Gene3D" id="3.30.870.10">
    <property type="entry name" value="Endonuclease Chain A"/>
    <property type="match status" value="2"/>
</dbReference>
<accession>A0A6I0FBB8</accession>
<comment type="catalytic activity">
    <reaction evidence="8 9">
        <text>[phosphate](n) + ATP = [phosphate](n+1) + ADP</text>
        <dbReference type="Rhea" id="RHEA:19573"/>
        <dbReference type="Rhea" id="RHEA-COMP:9859"/>
        <dbReference type="Rhea" id="RHEA-COMP:14280"/>
        <dbReference type="ChEBI" id="CHEBI:16838"/>
        <dbReference type="ChEBI" id="CHEBI:30616"/>
        <dbReference type="ChEBI" id="CHEBI:456216"/>
        <dbReference type="EC" id="2.7.4.1"/>
    </reaction>
</comment>
<feature type="domain" description="Polyphosphate kinase C-terminal" evidence="12">
    <location>
        <begin position="506"/>
        <end position="677"/>
    </location>
</feature>
<dbReference type="Pfam" id="PF13089">
    <property type="entry name" value="PP_kinase_N"/>
    <property type="match status" value="1"/>
</dbReference>
<evidence type="ECO:0000256" key="7">
    <source>
        <dbReference type="ARBA" id="ARBA00022842"/>
    </source>
</evidence>
<dbReference type="Pfam" id="PF02503">
    <property type="entry name" value="PP_kinase"/>
    <property type="match status" value="1"/>
</dbReference>
<comment type="PTM">
    <text evidence="8 9">An intermediate of this reaction is the autophosphorylated ppk in which a phosphate is covalently linked to a histidine residue through a N-P bond.</text>
</comment>
<feature type="binding site" evidence="8">
    <location>
        <position position="567"/>
    </location>
    <ligand>
        <name>ATP</name>
        <dbReference type="ChEBI" id="CHEBI:30616"/>
    </ligand>
</feature>
<dbReference type="GO" id="GO:0046872">
    <property type="term" value="F:metal ion binding"/>
    <property type="evidence" value="ECO:0007669"/>
    <property type="project" value="UniProtKB-KW"/>
</dbReference>
<dbReference type="OrthoDB" id="9761456at2"/>
<dbReference type="InterPro" id="IPR025198">
    <property type="entry name" value="PPK_N_dom"/>
</dbReference>
<dbReference type="EC" id="2.7.4.1" evidence="8 9"/>
<dbReference type="NCBIfam" id="NF003921">
    <property type="entry name" value="PRK05443.2-2"/>
    <property type="match status" value="1"/>
</dbReference>
<keyword evidence="4 8" id="KW-0547">Nucleotide-binding</keyword>
<feature type="active site" description="Phosphohistidine intermediate" evidence="8">
    <location>
        <position position="438"/>
    </location>
</feature>
<comment type="cofactor">
    <cofactor evidence="8">
        <name>Mg(2+)</name>
        <dbReference type="ChEBI" id="CHEBI:18420"/>
    </cofactor>
</comment>
<dbReference type="Proteomes" id="UP000432715">
    <property type="component" value="Unassembled WGS sequence"/>
</dbReference>
<feature type="binding site" evidence="8">
    <location>
        <position position="471"/>
    </location>
    <ligand>
        <name>ATP</name>
        <dbReference type="ChEBI" id="CHEBI:30616"/>
    </ligand>
</feature>
<dbReference type="GO" id="GO:0006799">
    <property type="term" value="P:polyphosphate biosynthetic process"/>
    <property type="evidence" value="ECO:0007669"/>
    <property type="project" value="UniProtKB-UniRule"/>
</dbReference>
<dbReference type="PANTHER" id="PTHR30218:SF0">
    <property type="entry name" value="POLYPHOSPHATE KINASE"/>
    <property type="match status" value="1"/>
</dbReference>
<proteinExistence type="inferred from homology"/>
<dbReference type="SUPFAM" id="SSF56024">
    <property type="entry name" value="Phospholipase D/nuclease"/>
    <property type="match status" value="2"/>
</dbReference>
<dbReference type="SUPFAM" id="SSF143724">
    <property type="entry name" value="PHP14-like"/>
    <property type="match status" value="1"/>
</dbReference>
<keyword evidence="7 8" id="KW-0460">Magnesium</keyword>
<protein>
    <recommendedName>
        <fullName evidence="8 9">Polyphosphate kinase</fullName>
        <ecNumber evidence="8 9">2.7.4.1</ecNumber>
    </recommendedName>
    <alternativeName>
        <fullName evidence="8">ATP-polyphosphate phosphotransferase</fullName>
    </alternativeName>
    <alternativeName>
        <fullName evidence="8">Polyphosphoric acid kinase</fullName>
    </alternativeName>
</protein>
<dbReference type="GO" id="GO:0005524">
    <property type="term" value="F:ATP binding"/>
    <property type="evidence" value="ECO:0007669"/>
    <property type="project" value="UniProtKB-KW"/>
</dbReference>
<dbReference type="GO" id="GO:0009358">
    <property type="term" value="C:polyphosphate kinase complex"/>
    <property type="evidence" value="ECO:0007669"/>
    <property type="project" value="InterPro"/>
</dbReference>
<evidence type="ECO:0000256" key="6">
    <source>
        <dbReference type="ARBA" id="ARBA00022840"/>
    </source>
</evidence>
<dbReference type="InterPro" id="IPR024953">
    <property type="entry name" value="PP_kinase_middle"/>
</dbReference>
<evidence type="ECO:0000256" key="1">
    <source>
        <dbReference type="ARBA" id="ARBA00022553"/>
    </source>
</evidence>
<keyword evidence="3 8" id="KW-0479">Metal-binding</keyword>
<feature type="binding site" evidence="8">
    <location>
        <position position="50"/>
    </location>
    <ligand>
        <name>ATP</name>
        <dbReference type="ChEBI" id="CHEBI:30616"/>
    </ligand>
</feature>
<evidence type="ECO:0000259" key="10">
    <source>
        <dbReference type="Pfam" id="PF02503"/>
    </source>
</evidence>
<organism evidence="14 15">
    <name type="scientific">Alkaliphilus pronyensis</name>
    <dbReference type="NCBI Taxonomy" id="1482732"/>
    <lineage>
        <taxon>Bacteria</taxon>
        <taxon>Bacillati</taxon>
        <taxon>Bacillota</taxon>
        <taxon>Clostridia</taxon>
        <taxon>Peptostreptococcales</taxon>
        <taxon>Natronincolaceae</taxon>
        <taxon>Alkaliphilus</taxon>
    </lineage>
</organism>
<feature type="domain" description="Polyphosphate kinase C-terminal" evidence="13">
    <location>
        <begin position="334"/>
        <end position="499"/>
    </location>
</feature>
<dbReference type="FunFam" id="3.30.870.10:FF:000001">
    <property type="entry name" value="Polyphosphate kinase"/>
    <property type="match status" value="1"/>
</dbReference>
<dbReference type="InterPro" id="IPR025200">
    <property type="entry name" value="PPK_C_dom2"/>
</dbReference>
<dbReference type="InterPro" id="IPR036832">
    <property type="entry name" value="PPK_N_dom_sf"/>
</dbReference>
<keyword evidence="6 8" id="KW-0067">ATP-binding</keyword>
<dbReference type="InterPro" id="IPR003414">
    <property type="entry name" value="PP_kinase"/>
</dbReference>
<name>A0A6I0FBB8_9FIRM</name>
<evidence type="ECO:0000259" key="11">
    <source>
        <dbReference type="Pfam" id="PF13089"/>
    </source>
</evidence>
<reference evidence="14 15" key="1">
    <citation type="submission" date="2019-10" db="EMBL/GenBank/DDBJ databases">
        <title>Alkaliphilus serpentinus sp. nov. and Alkaliphilus pronyensis sp. nov., two novel anaerobic alkaliphilic species isolated from the serpentinized-hosted hydrothermal field of the Prony Bay (New Caledonia).</title>
        <authorList>
            <person name="Postec A."/>
        </authorList>
    </citation>
    <scope>NUCLEOTIDE SEQUENCE [LARGE SCALE GENOMIC DNA]</scope>
    <source>
        <strain evidence="14 15">LacV</strain>
    </source>
</reference>
<evidence type="ECO:0000256" key="9">
    <source>
        <dbReference type="RuleBase" id="RU003800"/>
    </source>
</evidence>
<sequence>MAEVNLNKSEHYINRELSWLEFNYRVLQEAKNNKNPLLERLKFLSIVCSNLDEFFMIRVASLKDQVLAGYNKPDPSGLTPKKQLKEISIETHKMIEQQYRLFNRSIVPNLKNHNIYLLSKDSLNKEDVVFLEDYFKNVVYPVLTPMAVDSSRPFPLILNKSLNIAVLIEDKSNEGEFIFATVQVPSLLPRFKELPSGDGQSKRFILLEEIISLFIEELFLGHPVVCSYPYRITRNADLTIEEEEAEDLLVEIQRSLKNRKRGSAIRLEIHKAMDERLVHILKTALEIHEGEIYYIDGPLDLTFLMKLSSLDGYDFLKYTNYTPIIPKDFIDSDDIFEIISRKDILLHHPYDSFDPVVDFVKKSSLDPQVLAIKQTLYRVSGDSPIVQALIDAAERGKQVTVLLEVKARFDEENNIQWAKKLEKAGCHVIYGLVGLKTHCKVTLVVRMEESRIKRYVHLGTGNYNDITARLYTDIGLFTCKDTFGADASGIFNMLSGYSDPPDLYKLEVAPFNLREKFLELIEAEIHHAQQGKKAKIIAKMNSLVDIAIIKALYRASMAGVKIDLIIRGICCLKPGIPDVSENIRVFSIVGRFLEHSRIFYFHNDGSEEIYLSSSDWMQRNLDRRIEILFPVEDEAIKHRILELFKISILDTVKARRLNSDGKYVKIDKRGKKTLDSQNYFCRLAEKEMKKQKKEKLNPVLEPITSSETIREDIIIEPKTS</sequence>
<comment type="caution">
    <text evidence="14">The sequence shown here is derived from an EMBL/GenBank/DDBJ whole genome shotgun (WGS) entry which is preliminary data.</text>
</comment>
<dbReference type="CDD" id="cd09165">
    <property type="entry name" value="PLDc_PaPPK1_C1_like"/>
    <property type="match status" value="1"/>
</dbReference>
<evidence type="ECO:0000259" key="12">
    <source>
        <dbReference type="Pfam" id="PF13090"/>
    </source>
</evidence>
<dbReference type="SUPFAM" id="SSF140356">
    <property type="entry name" value="PPK N-terminal domain-like"/>
    <property type="match status" value="1"/>
</dbReference>
<dbReference type="Gene3D" id="3.30.1840.10">
    <property type="entry name" value="Polyphosphate kinase middle domain"/>
    <property type="match status" value="1"/>
</dbReference>
<dbReference type="NCBIfam" id="NF003917">
    <property type="entry name" value="PRK05443.1-1"/>
    <property type="match status" value="1"/>
</dbReference>
<evidence type="ECO:0000259" key="13">
    <source>
        <dbReference type="Pfam" id="PF17941"/>
    </source>
</evidence>
<dbReference type="NCBIfam" id="TIGR03705">
    <property type="entry name" value="poly_P_kin"/>
    <property type="match status" value="1"/>
</dbReference>
<dbReference type="Pfam" id="PF13090">
    <property type="entry name" value="PP_kinase_C"/>
    <property type="match status" value="1"/>
</dbReference>
<gene>
    <name evidence="8" type="primary">ppk</name>
    <name evidence="14" type="ORF">F8154_04710</name>
</gene>
<dbReference type="RefSeq" id="WP_151860442.1">
    <property type="nucleotide sequence ID" value="NZ_WBZC01000013.1"/>
</dbReference>
<feature type="domain" description="Polyphosphate kinase middle" evidence="10">
    <location>
        <begin position="130"/>
        <end position="307"/>
    </location>
</feature>
<evidence type="ECO:0000313" key="14">
    <source>
        <dbReference type="EMBL" id="KAB3536063.1"/>
    </source>
</evidence>
<evidence type="ECO:0000256" key="5">
    <source>
        <dbReference type="ARBA" id="ARBA00022777"/>
    </source>
</evidence>
<dbReference type="Pfam" id="PF17941">
    <property type="entry name" value="PP_kinase_C_1"/>
    <property type="match status" value="1"/>
</dbReference>
<dbReference type="AlphaFoldDB" id="A0A6I0FBB8"/>
<feature type="binding site" evidence="8">
    <location>
        <position position="378"/>
    </location>
    <ligand>
        <name>Mg(2+)</name>
        <dbReference type="ChEBI" id="CHEBI:18420"/>
    </ligand>
</feature>
<dbReference type="InterPro" id="IPR041108">
    <property type="entry name" value="PP_kinase_C_1"/>
</dbReference>
<dbReference type="NCBIfam" id="NF003918">
    <property type="entry name" value="PRK05443.1-2"/>
    <property type="match status" value="1"/>
</dbReference>
<evidence type="ECO:0000313" key="15">
    <source>
        <dbReference type="Proteomes" id="UP000432715"/>
    </source>
</evidence>
<evidence type="ECO:0000256" key="8">
    <source>
        <dbReference type="HAMAP-Rule" id="MF_00347"/>
    </source>
</evidence>
<keyword evidence="2 8" id="KW-0808">Transferase</keyword>
<evidence type="ECO:0000256" key="3">
    <source>
        <dbReference type="ARBA" id="ARBA00022723"/>
    </source>
</evidence>
<evidence type="ECO:0000256" key="2">
    <source>
        <dbReference type="ARBA" id="ARBA00022679"/>
    </source>
</evidence>
<keyword evidence="1 8" id="KW-0597">Phosphoprotein</keyword>
<keyword evidence="15" id="KW-1185">Reference proteome</keyword>
<comment type="function">
    <text evidence="8 9">Catalyzes the reversible transfer of the terminal phosphate of ATP to form a long-chain polyphosphate (polyP).</text>
</comment>
<dbReference type="CDD" id="cd09168">
    <property type="entry name" value="PLDc_PaPPK1_C2_like"/>
    <property type="match status" value="1"/>
</dbReference>
<dbReference type="NCBIfam" id="NF003920">
    <property type="entry name" value="PRK05443.2-1"/>
    <property type="match status" value="1"/>
</dbReference>
<dbReference type="Gene3D" id="1.20.58.310">
    <property type="entry name" value="Polyphosphate kinase N-terminal domain"/>
    <property type="match status" value="1"/>
</dbReference>
<evidence type="ECO:0000256" key="4">
    <source>
        <dbReference type="ARBA" id="ARBA00022741"/>
    </source>
</evidence>
<dbReference type="EMBL" id="WBZC01000013">
    <property type="protein sequence ID" value="KAB3536063.1"/>
    <property type="molecule type" value="Genomic_DNA"/>
</dbReference>
<keyword evidence="5 8" id="KW-0418">Kinase</keyword>
<dbReference type="GO" id="GO:0008976">
    <property type="term" value="F:polyphosphate kinase activity"/>
    <property type="evidence" value="ECO:0007669"/>
    <property type="project" value="UniProtKB-UniRule"/>
</dbReference>
<comment type="similarity">
    <text evidence="8 9">Belongs to the polyphosphate kinase 1 (PPK1) family.</text>
</comment>